<dbReference type="STRING" id="1802399.A3E39_04865"/>
<dbReference type="EMBL" id="MGEH01000025">
    <property type="protein sequence ID" value="OGL78702.1"/>
    <property type="molecule type" value="Genomic_DNA"/>
</dbReference>
<accession>A0A1F7UKA5</accession>
<dbReference type="AlphaFoldDB" id="A0A1F7UKA5"/>
<sequence length="207" mass="21964">MRRLTVLVLTATLLGGGCRSPELAYQKAPPTVAPVVQPNPAGAKASTGGAEATITPQLATELLVRALPDPTDAWTAGEAVEVKLPIPLPDGTRAEYTRVDREYRKDGDAEKFARISLTDTRGIPALLLFLDSYEAYENESGYRKALDQTDSLGWISYALGPNGETDGTGSVTLLIRERFVVQIDGGNGVSAADLEALASSFNVSALK</sequence>
<proteinExistence type="predicted"/>
<gene>
    <name evidence="1" type="ORF">A3E39_04865</name>
</gene>
<name>A0A1F7UKA5_9BACT</name>
<organism evidence="1 2">
    <name type="scientific">Candidatus Uhrbacteria bacterium RIFCSPHIGHO2_12_FULL_60_25</name>
    <dbReference type="NCBI Taxonomy" id="1802399"/>
    <lineage>
        <taxon>Bacteria</taxon>
        <taxon>Candidatus Uhriibacteriota</taxon>
    </lineage>
</organism>
<dbReference type="PROSITE" id="PS51257">
    <property type="entry name" value="PROKAR_LIPOPROTEIN"/>
    <property type="match status" value="1"/>
</dbReference>
<protein>
    <recommendedName>
        <fullName evidence="3">Lipoprotein</fullName>
    </recommendedName>
</protein>
<dbReference type="Proteomes" id="UP000176603">
    <property type="component" value="Unassembled WGS sequence"/>
</dbReference>
<evidence type="ECO:0008006" key="3">
    <source>
        <dbReference type="Google" id="ProtNLM"/>
    </source>
</evidence>
<comment type="caution">
    <text evidence="1">The sequence shown here is derived from an EMBL/GenBank/DDBJ whole genome shotgun (WGS) entry which is preliminary data.</text>
</comment>
<reference evidence="1 2" key="1">
    <citation type="journal article" date="2016" name="Nat. Commun.">
        <title>Thousands of microbial genomes shed light on interconnected biogeochemical processes in an aquifer system.</title>
        <authorList>
            <person name="Anantharaman K."/>
            <person name="Brown C.T."/>
            <person name="Hug L.A."/>
            <person name="Sharon I."/>
            <person name="Castelle C.J."/>
            <person name="Probst A.J."/>
            <person name="Thomas B.C."/>
            <person name="Singh A."/>
            <person name="Wilkins M.J."/>
            <person name="Karaoz U."/>
            <person name="Brodie E.L."/>
            <person name="Williams K.H."/>
            <person name="Hubbard S.S."/>
            <person name="Banfield J.F."/>
        </authorList>
    </citation>
    <scope>NUCLEOTIDE SEQUENCE [LARGE SCALE GENOMIC DNA]</scope>
</reference>
<evidence type="ECO:0000313" key="1">
    <source>
        <dbReference type="EMBL" id="OGL78702.1"/>
    </source>
</evidence>
<evidence type="ECO:0000313" key="2">
    <source>
        <dbReference type="Proteomes" id="UP000176603"/>
    </source>
</evidence>